<evidence type="ECO:0000256" key="1">
    <source>
        <dbReference type="ARBA" id="ARBA00022801"/>
    </source>
</evidence>
<evidence type="ECO:0000313" key="4">
    <source>
        <dbReference type="Proteomes" id="UP001374893"/>
    </source>
</evidence>
<dbReference type="EMBL" id="AP024702">
    <property type="protein sequence ID" value="BCX47822.1"/>
    <property type="molecule type" value="Genomic_DNA"/>
</dbReference>
<sequence length="327" mass="35255">MTRLRNSLWLWTSSALLSSVAAQERPLANLRLAESVEVTRDVSYADTDNPRQRLDLVLPKAREGKKPLPVVVFVHGGGWQSGDKRQAVRRLVPLVASGDYAGVSVGYRLTDEAQWPAQMHDCKAAIRWIRANADKHGLDPDKIAVWGTSAGGHLVAVLGTSAGVEAMDGKLGPNTAESTKVTCVVDFFGPTDFSKMSAASDGKGPIDHDAPNSPESKLVGGAIQEHPDKVAAANPITYVDAGDPPFLIIHGTKDPLVPFNQSELLDVALEKVEVPSTLVAVKDAGHGQGFGPETNQLVSRFLKHHLRGEKSEWKDHEVPAGPMRPRR</sequence>
<dbReference type="PANTHER" id="PTHR48081:SF13">
    <property type="entry name" value="ALPHA_BETA HYDROLASE"/>
    <property type="match status" value="1"/>
</dbReference>
<dbReference type="Gene3D" id="3.40.50.1820">
    <property type="entry name" value="alpha/beta hydrolase"/>
    <property type="match status" value="1"/>
</dbReference>
<accession>A0ABM7RL87</accession>
<evidence type="ECO:0000259" key="2">
    <source>
        <dbReference type="Pfam" id="PF20434"/>
    </source>
</evidence>
<dbReference type="InterPro" id="IPR050300">
    <property type="entry name" value="GDXG_lipolytic_enzyme"/>
</dbReference>
<proteinExistence type="predicted"/>
<dbReference type="RefSeq" id="WP_338690234.1">
    <property type="nucleotide sequence ID" value="NZ_AP024702.1"/>
</dbReference>
<evidence type="ECO:0000313" key="3">
    <source>
        <dbReference type="EMBL" id="BCX47822.1"/>
    </source>
</evidence>
<dbReference type="PANTHER" id="PTHR48081">
    <property type="entry name" value="AB HYDROLASE SUPERFAMILY PROTEIN C4A8.06C"/>
    <property type="match status" value="1"/>
</dbReference>
<reference evidence="3 4" key="1">
    <citation type="submission" date="2021-06" db="EMBL/GenBank/DDBJ databases">
        <title>Complete genome of Haloferula helveola possessing various polysaccharide degrading enzymes.</title>
        <authorList>
            <person name="Takami H."/>
            <person name="Huang C."/>
            <person name="Hamasaki K."/>
        </authorList>
    </citation>
    <scope>NUCLEOTIDE SEQUENCE [LARGE SCALE GENOMIC DNA]</scope>
    <source>
        <strain evidence="3 4">CN-1</strain>
    </source>
</reference>
<organism evidence="3 4">
    <name type="scientific">Haloferula helveola</name>
    <dbReference type="NCBI Taxonomy" id="490095"/>
    <lineage>
        <taxon>Bacteria</taxon>
        <taxon>Pseudomonadati</taxon>
        <taxon>Verrucomicrobiota</taxon>
        <taxon>Verrucomicrobiia</taxon>
        <taxon>Verrucomicrobiales</taxon>
        <taxon>Verrucomicrobiaceae</taxon>
        <taxon>Haloferula</taxon>
    </lineage>
</organism>
<gene>
    <name evidence="3" type="ORF">HAHE_17300</name>
</gene>
<feature type="domain" description="BD-FAE-like" evidence="2">
    <location>
        <begin position="54"/>
        <end position="268"/>
    </location>
</feature>
<dbReference type="Pfam" id="PF20434">
    <property type="entry name" value="BD-FAE"/>
    <property type="match status" value="1"/>
</dbReference>
<keyword evidence="4" id="KW-1185">Reference proteome</keyword>
<dbReference type="InterPro" id="IPR029058">
    <property type="entry name" value="AB_hydrolase_fold"/>
</dbReference>
<dbReference type="Proteomes" id="UP001374893">
    <property type="component" value="Chromosome"/>
</dbReference>
<name>A0ABM7RL87_9BACT</name>
<keyword evidence="1" id="KW-0378">Hydrolase</keyword>
<dbReference type="SUPFAM" id="SSF53474">
    <property type="entry name" value="alpha/beta-Hydrolases"/>
    <property type="match status" value="1"/>
</dbReference>
<dbReference type="InterPro" id="IPR049492">
    <property type="entry name" value="BD-FAE-like_dom"/>
</dbReference>
<protein>
    <recommendedName>
        <fullName evidence="2">BD-FAE-like domain-containing protein</fullName>
    </recommendedName>
</protein>